<evidence type="ECO:0000313" key="4">
    <source>
        <dbReference type="WBParaSite" id="PgR006_g073_t02"/>
    </source>
</evidence>
<proteinExistence type="predicted"/>
<feature type="compositionally biased region" description="Polar residues" evidence="1">
    <location>
        <begin position="290"/>
        <end position="310"/>
    </location>
</feature>
<dbReference type="Proteomes" id="UP000887569">
    <property type="component" value="Unplaced"/>
</dbReference>
<dbReference type="WBParaSite" id="PgR006_g073_t04">
    <property type="protein sequence ID" value="PgR006_g073_t04"/>
    <property type="gene ID" value="PgR006_g073"/>
</dbReference>
<keyword evidence="2" id="KW-1133">Transmembrane helix</keyword>
<dbReference type="AlphaFoldDB" id="A0A915AEF2"/>
<evidence type="ECO:0000313" key="3">
    <source>
        <dbReference type="Proteomes" id="UP000887569"/>
    </source>
</evidence>
<sequence length="310" mass="35340">FVLDAGMRFIICGCLFGSIAAISIVIDNIVDVKVAADMVDCLPQEAYYLPIDDTIWLSANRGNAAMTKKCLDLLQYYISKGDIEPKGMRVVITNGTSFSRKRFTMIGIDVYMNATNDLLILIEKPVQEIPAAERKLRKGMDAWHSVAIGIAVAILFALALFGAHFILIHFRRRLHSSRSNRQENRFISKRSIGPDYEFDRAISQKIERMRESLNNESRSSVARRQASYTSIKDELTRRADLETLKEKRTMDDFVKKMREQFPELTEKTQKETTEKDRAENKLNEKKKESQPTISSVFSERSYASSSATNT</sequence>
<keyword evidence="2" id="KW-0812">Transmembrane</keyword>
<accession>A0A915AEF2</accession>
<name>A0A915AEF2_PARUN</name>
<feature type="transmembrane region" description="Helical" evidence="2">
    <location>
        <begin position="142"/>
        <end position="168"/>
    </location>
</feature>
<evidence type="ECO:0000256" key="1">
    <source>
        <dbReference type="SAM" id="MobiDB-lite"/>
    </source>
</evidence>
<evidence type="ECO:0000313" key="5">
    <source>
        <dbReference type="WBParaSite" id="PgR006_g073_t04"/>
    </source>
</evidence>
<protein>
    <submittedName>
        <fullName evidence="4 5">Receptor ligand binding region domain-containing protein</fullName>
    </submittedName>
</protein>
<dbReference type="WBParaSite" id="PgR006_g073_t02">
    <property type="protein sequence ID" value="PgR006_g073_t02"/>
    <property type="gene ID" value="PgR006_g073"/>
</dbReference>
<feature type="compositionally biased region" description="Basic and acidic residues" evidence="1">
    <location>
        <begin position="258"/>
        <end position="289"/>
    </location>
</feature>
<reference evidence="4 5" key="1">
    <citation type="submission" date="2022-11" db="UniProtKB">
        <authorList>
            <consortium name="WormBaseParasite"/>
        </authorList>
    </citation>
    <scope>IDENTIFICATION</scope>
</reference>
<evidence type="ECO:0000256" key="2">
    <source>
        <dbReference type="SAM" id="Phobius"/>
    </source>
</evidence>
<feature type="region of interest" description="Disordered" evidence="1">
    <location>
        <begin position="258"/>
        <end position="310"/>
    </location>
</feature>
<feature type="transmembrane region" description="Helical" evidence="2">
    <location>
        <begin position="6"/>
        <end position="26"/>
    </location>
</feature>
<organism evidence="3 4">
    <name type="scientific">Parascaris univalens</name>
    <name type="common">Nematode worm</name>
    <dbReference type="NCBI Taxonomy" id="6257"/>
    <lineage>
        <taxon>Eukaryota</taxon>
        <taxon>Metazoa</taxon>
        <taxon>Ecdysozoa</taxon>
        <taxon>Nematoda</taxon>
        <taxon>Chromadorea</taxon>
        <taxon>Rhabditida</taxon>
        <taxon>Spirurina</taxon>
        <taxon>Ascaridomorpha</taxon>
        <taxon>Ascaridoidea</taxon>
        <taxon>Ascarididae</taxon>
        <taxon>Parascaris</taxon>
    </lineage>
</organism>
<keyword evidence="3" id="KW-1185">Reference proteome</keyword>
<keyword evidence="2" id="KW-0472">Membrane</keyword>